<dbReference type="PANTHER" id="PTHR30349:SF64">
    <property type="entry name" value="PROPHAGE INTEGRASE INTD-RELATED"/>
    <property type="match status" value="1"/>
</dbReference>
<evidence type="ECO:0000256" key="2">
    <source>
        <dbReference type="ARBA" id="ARBA00023125"/>
    </source>
</evidence>
<dbReference type="InterPro" id="IPR050090">
    <property type="entry name" value="Tyrosine_recombinase_XerCD"/>
</dbReference>
<dbReference type="SUPFAM" id="SSF56349">
    <property type="entry name" value="DNA breaking-rejoining enzymes"/>
    <property type="match status" value="1"/>
</dbReference>
<dbReference type="GO" id="GO:0003677">
    <property type="term" value="F:DNA binding"/>
    <property type="evidence" value="ECO:0007669"/>
    <property type="project" value="UniProtKB-UniRule"/>
</dbReference>
<dbReference type="InterPro" id="IPR044068">
    <property type="entry name" value="CB"/>
</dbReference>
<dbReference type="PROSITE" id="PS51900">
    <property type="entry name" value="CB"/>
    <property type="match status" value="1"/>
</dbReference>
<dbReference type="EMBL" id="QICB01000007">
    <property type="protein sequence ID" value="RNL18821.1"/>
    <property type="molecule type" value="Genomic_DNA"/>
</dbReference>
<evidence type="ECO:0000256" key="3">
    <source>
        <dbReference type="ARBA" id="ARBA00023172"/>
    </source>
</evidence>
<sequence length="434" mass="48346">MVKIRGKGTIVPLEKPERRCQRWQLRVSVGRDPITGKYKTKTRRFEGSKTEAQMELRAFINELESGIRTDTTEMTFEAYAEQWLRAREASGRIARGTLRKDRQRVSYLLPLIGGIRLLDLNAEVIERAMLRLLVGGGREGRPLSGTTANGAFVTLKQVLDDAVRKDVMPRNPCERAIPPRKDTAEKAALGKAQARRLALLLTEGLPDARRMGALLALCCGLRRGEVLGLRWQDVDFESRVLRVSHSLSADGRELKEPKSAAGKRAIPIDGPLLERLREWRGVQGRYLVPLGVMPDGGCPVVTSSEGGTIHPENYGRWWRAWADENGYPTLSFHQLRHTYATMLVAQGTDLVTAKGLMGHSDASMLTNVYAHQVDENRIQAARGIQGELFPSIDSVIEFPSESQKEGCGARFVPDLYQNAPDTKTGHMQNAMWPA</sequence>
<dbReference type="Gene3D" id="1.10.443.10">
    <property type="entry name" value="Intergrase catalytic core"/>
    <property type="match status" value="1"/>
</dbReference>
<dbReference type="Pfam" id="PF14657">
    <property type="entry name" value="Arm-DNA-bind_4"/>
    <property type="match status" value="1"/>
</dbReference>
<dbReference type="OrthoDB" id="3175606at2"/>
<evidence type="ECO:0000256" key="4">
    <source>
        <dbReference type="PROSITE-ProRule" id="PRU01248"/>
    </source>
</evidence>
<dbReference type="AlphaFoldDB" id="A0A3N0AEJ2"/>
<evidence type="ECO:0000256" key="1">
    <source>
        <dbReference type="ARBA" id="ARBA00008857"/>
    </source>
</evidence>
<comment type="similarity">
    <text evidence="1">Belongs to the 'phage' integrase family.</text>
</comment>
<dbReference type="PANTHER" id="PTHR30349">
    <property type="entry name" value="PHAGE INTEGRASE-RELATED"/>
    <property type="match status" value="1"/>
</dbReference>
<gene>
    <name evidence="7" type="ORF">DMP07_07650</name>
</gene>
<evidence type="ECO:0000259" key="6">
    <source>
        <dbReference type="PROSITE" id="PS51900"/>
    </source>
</evidence>
<dbReference type="CDD" id="cd01189">
    <property type="entry name" value="INT_ICEBs1_C_like"/>
    <property type="match status" value="1"/>
</dbReference>
<accession>A0A3N0AEJ2</accession>
<comment type="caution">
    <text evidence="7">The sequence shown here is derived from an EMBL/GenBank/DDBJ whole genome shotgun (WGS) entry which is preliminary data.</text>
</comment>
<feature type="domain" description="Tyr recombinase" evidence="5">
    <location>
        <begin position="184"/>
        <end position="383"/>
    </location>
</feature>
<evidence type="ECO:0000313" key="8">
    <source>
        <dbReference type="Proteomes" id="UP000267368"/>
    </source>
</evidence>
<dbReference type="Gene3D" id="1.10.150.130">
    <property type="match status" value="1"/>
</dbReference>
<dbReference type="InterPro" id="IPR013762">
    <property type="entry name" value="Integrase-like_cat_sf"/>
</dbReference>
<evidence type="ECO:0000313" key="7">
    <source>
        <dbReference type="EMBL" id="RNL18821.1"/>
    </source>
</evidence>
<evidence type="ECO:0008006" key="9">
    <source>
        <dbReference type="Google" id="ProtNLM"/>
    </source>
</evidence>
<name>A0A3N0AEJ2_9ACTN</name>
<dbReference type="RefSeq" id="WP_123198564.1">
    <property type="nucleotide sequence ID" value="NZ_QICB01000007.1"/>
</dbReference>
<keyword evidence="3" id="KW-0233">DNA recombination</keyword>
<dbReference type="Pfam" id="PF13102">
    <property type="entry name" value="Phage_int_SAM_5"/>
    <property type="match status" value="1"/>
</dbReference>
<dbReference type="InterPro" id="IPR002104">
    <property type="entry name" value="Integrase_catalytic"/>
</dbReference>
<dbReference type="GO" id="GO:0006310">
    <property type="term" value="P:DNA recombination"/>
    <property type="evidence" value="ECO:0007669"/>
    <property type="project" value="UniProtKB-KW"/>
</dbReference>
<organism evidence="7 8">
    <name type="scientific">Slackia faecicanis</name>
    <dbReference type="NCBI Taxonomy" id="255723"/>
    <lineage>
        <taxon>Bacteria</taxon>
        <taxon>Bacillati</taxon>
        <taxon>Actinomycetota</taxon>
        <taxon>Coriobacteriia</taxon>
        <taxon>Eggerthellales</taxon>
        <taxon>Eggerthellaceae</taxon>
        <taxon>Slackia</taxon>
    </lineage>
</organism>
<dbReference type="InterPro" id="IPR011010">
    <property type="entry name" value="DNA_brk_join_enz"/>
</dbReference>
<dbReference type="InterPro" id="IPR010998">
    <property type="entry name" value="Integrase_recombinase_N"/>
</dbReference>
<keyword evidence="8" id="KW-1185">Reference proteome</keyword>
<protein>
    <recommendedName>
        <fullName evidence="9">Site-specific integrase</fullName>
    </recommendedName>
</protein>
<dbReference type="InterPro" id="IPR028259">
    <property type="entry name" value="AP2-like_int_N"/>
</dbReference>
<reference evidence="8" key="1">
    <citation type="submission" date="2018-05" db="EMBL/GenBank/DDBJ databases">
        <title>Genome Sequencing of selected type strains of the family Eggerthellaceae.</title>
        <authorList>
            <person name="Danylec N."/>
            <person name="Stoll D.A."/>
            <person name="Doetsch A."/>
            <person name="Huch M."/>
        </authorList>
    </citation>
    <scope>NUCLEOTIDE SEQUENCE [LARGE SCALE GENOMIC DNA]</scope>
    <source>
        <strain evidence="8">DSM 17537</strain>
    </source>
</reference>
<feature type="domain" description="Core-binding (CB)" evidence="6">
    <location>
        <begin position="74"/>
        <end position="163"/>
    </location>
</feature>
<dbReference type="Proteomes" id="UP000267368">
    <property type="component" value="Unassembled WGS sequence"/>
</dbReference>
<proteinExistence type="inferred from homology"/>
<dbReference type="Pfam" id="PF00589">
    <property type="entry name" value="Phage_integrase"/>
    <property type="match status" value="1"/>
</dbReference>
<dbReference type="PROSITE" id="PS51898">
    <property type="entry name" value="TYR_RECOMBINASE"/>
    <property type="match status" value="1"/>
</dbReference>
<dbReference type="GO" id="GO:0015074">
    <property type="term" value="P:DNA integration"/>
    <property type="evidence" value="ECO:0007669"/>
    <property type="project" value="InterPro"/>
</dbReference>
<dbReference type="InterPro" id="IPR025269">
    <property type="entry name" value="SAM-like_dom"/>
</dbReference>
<evidence type="ECO:0000259" key="5">
    <source>
        <dbReference type="PROSITE" id="PS51898"/>
    </source>
</evidence>
<keyword evidence="2 4" id="KW-0238">DNA-binding</keyword>